<name>A0ABV6AYG9_9DEIO</name>
<dbReference type="Proteomes" id="UP001589733">
    <property type="component" value="Unassembled WGS sequence"/>
</dbReference>
<gene>
    <name evidence="1" type="ORF">ACFFLM_11295</name>
</gene>
<proteinExistence type="predicted"/>
<dbReference type="RefSeq" id="WP_380009675.1">
    <property type="nucleotide sequence ID" value="NZ_JBHLYR010000032.1"/>
</dbReference>
<evidence type="ECO:0000313" key="2">
    <source>
        <dbReference type="Proteomes" id="UP001589733"/>
    </source>
</evidence>
<accession>A0ABV6AYG9</accession>
<protein>
    <submittedName>
        <fullName evidence="1">Uncharacterized protein</fullName>
    </submittedName>
</protein>
<comment type="caution">
    <text evidence="1">The sequence shown here is derived from an EMBL/GenBank/DDBJ whole genome shotgun (WGS) entry which is preliminary data.</text>
</comment>
<evidence type="ECO:0000313" key="1">
    <source>
        <dbReference type="EMBL" id="MFB9992551.1"/>
    </source>
</evidence>
<organism evidence="1 2">
    <name type="scientific">Deinococcus oregonensis</name>
    <dbReference type="NCBI Taxonomy" id="1805970"/>
    <lineage>
        <taxon>Bacteria</taxon>
        <taxon>Thermotogati</taxon>
        <taxon>Deinococcota</taxon>
        <taxon>Deinococci</taxon>
        <taxon>Deinococcales</taxon>
        <taxon>Deinococcaceae</taxon>
        <taxon>Deinococcus</taxon>
    </lineage>
</organism>
<dbReference type="EMBL" id="JBHLYR010000032">
    <property type="protein sequence ID" value="MFB9992551.1"/>
    <property type="molecule type" value="Genomic_DNA"/>
</dbReference>
<reference evidence="1 2" key="1">
    <citation type="submission" date="2024-09" db="EMBL/GenBank/DDBJ databases">
        <authorList>
            <person name="Sun Q."/>
            <person name="Mori K."/>
        </authorList>
    </citation>
    <scope>NUCLEOTIDE SEQUENCE [LARGE SCALE GENOMIC DNA]</scope>
    <source>
        <strain evidence="1 2">JCM 13503</strain>
    </source>
</reference>
<sequence>MPRFLKVEGESVWLNLDHLAGLMVRAQLRPVGTPRCADVLETLYEATGAFEVAVFFREPNPQPEAGLPGTTQTGPLQTPYVLPVRVVATREEGETFIRNLLGPLLLETLLLETLPLETQSVKTQSAEKRSAASHWWAIQPLQPTELVSA</sequence>
<keyword evidence="2" id="KW-1185">Reference proteome</keyword>